<name>A0ACB6QS59_9PLEO</name>
<evidence type="ECO:0000313" key="1">
    <source>
        <dbReference type="EMBL" id="KAF2469736.1"/>
    </source>
</evidence>
<sequence length="1221" mass="134154">MFMGSWPLPPPRPHLLFIAEELARSHRSLAGWRGSVTADTQKATPAIASMADDPSLINLKILSPSTEVDGDINVPDLPASTTVSELKLRIRNEISTHPAVERMRLIYRGRVVANETDTMIDVFGMEQIRNSKDQSLHLVLRELPTTTSPAPRSSTAPPNPFRPLQTPASPPANPHTNPFRAQPQPRPNSQPQLPHPHHLHHHHHHAHAHAHPQGPFPFNGIPLPPNMNDMFQQQVAQAMGRNVHQNPAQDAQNQPSHSPGGTPAPADGTQAAAGGMPPAMGPGTPNFAPNTTRTIRHETIGPNGERWTMTINNTNLTIPAQPHQHPILPRPFPHPSRFPSPVRPPGSLGNSIDNELSQVRIGLQTAQQEMENVRVLLQAPGGHAGSQGLPPPWRHNLIRQHVQNLMQNLDHIQRGLATLIADPILARNRDVLSLQMSSNELRSHAEDLNTMLDRLRDADVPAQTPNAVPSSSAQPSSSPDTVPQAAPPQTQPQSQPQSQASPGPSVTDIGSELFILSSPQGPVGILFDHRGTYSTAPMVSTLPFQTFTQQFSANRQLLAGIGQQIAQNSAQLQNQLAAARPVGNEGGNAADQNQPAAQHQAQPQNQAQNQAQPQNPAENDRLVVIAGHLWLLFKLACFVYIFAGGGGWYRPVMLGIVCALVYLAQVGVFEDQFDRVRRHFEALLPLQLLANERGQGGRGGGNAQGRGAQGGAGDEGVGAGAGGNQNREHTHTPESVAQRLVERHNEERFAWIRRVVGSTERAFALFIASLWPGIGERMVQAQEERVRAEREAAEREAAERERQRLEAEAEEERRKVDEEERIGEGEKGEKVSKDDGDSGMGKGKGKEKLVIVRRRAFSSLSRLLHQGGFCSEESGLKPELHPARPKTTEIADSLRGYIYAVVKIYPEHSKAAKKEKRKKGRIENLEVLFQVSVEIFEVPFSSFFSGRMTVRALAGCRSVGIMLCRVGDWLLLAGTLLRCDLPPSLSLSHFHFWGDVNHLNLNSNLKSGLLILYYDSLTTTSTLNRGDKFKVIPSCLNERKPRQELRARKRRRWTKSKNSFYKGFPLFVRLNVWDCFSSTDSPWYAMYTLSHSACLLVCHAKIQCQVGSIAENANTMPGRIPNRVNERKYNTFEEEEKESSSSSSSSLEGRIRIKRRKGEDDNATIIAFAKACATPKPHGVSRTRGDLKGMAASEMLCDAAQCNAMQCLLGIVLVGGYATKA</sequence>
<proteinExistence type="predicted"/>
<evidence type="ECO:0000313" key="2">
    <source>
        <dbReference type="Proteomes" id="UP000799755"/>
    </source>
</evidence>
<reference evidence="1" key="1">
    <citation type="journal article" date="2020" name="Stud. Mycol.">
        <title>101 Dothideomycetes genomes: a test case for predicting lifestyles and emergence of pathogens.</title>
        <authorList>
            <person name="Haridas S."/>
            <person name="Albert R."/>
            <person name="Binder M."/>
            <person name="Bloem J."/>
            <person name="Labutti K."/>
            <person name="Salamov A."/>
            <person name="Andreopoulos B."/>
            <person name="Baker S."/>
            <person name="Barry K."/>
            <person name="Bills G."/>
            <person name="Bluhm B."/>
            <person name="Cannon C."/>
            <person name="Castanera R."/>
            <person name="Culley D."/>
            <person name="Daum C."/>
            <person name="Ezra D."/>
            <person name="Gonzalez J."/>
            <person name="Henrissat B."/>
            <person name="Kuo A."/>
            <person name="Liang C."/>
            <person name="Lipzen A."/>
            <person name="Lutzoni F."/>
            <person name="Magnuson J."/>
            <person name="Mondo S."/>
            <person name="Nolan M."/>
            <person name="Ohm R."/>
            <person name="Pangilinan J."/>
            <person name="Park H.-J."/>
            <person name="Ramirez L."/>
            <person name="Alfaro M."/>
            <person name="Sun H."/>
            <person name="Tritt A."/>
            <person name="Yoshinaga Y."/>
            <person name="Zwiers L.-H."/>
            <person name="Turgeon B."/>
            <person name="Goodwin S."/>
            <person name="Spatafora J."/>
            <person name="Crous P."/>
            <person name="Grigoriev I."/>
        </authorList>
    </citation>
    <scope>NUCLEOTIDE SEQUENCE</scope>
    <source>
        <strain evidence="1">ATCC 200398</strain>
    </source>
</reference>
<organism evidence="1 2">
    <name type="scientific">Lindgomyces ingoldianus</name>
    <dbReference type="NCBI Taxonomy" id="673940"/>
    <lineage>
        <taxon>Eukaryota</taxon>
        <taxon>Fungi</taxon>
        <taxon>Dikarya</taxon>
        <taxon>Ascomycota</taxon>
        <taxon>Pezizomycotina</taxon>
        <taxon>Dothideomycetes</taxon>
        <taxon>Pleosporomycetidae</taxon>
        <taxon>Pleosporales</taxon>
        <taxon>Lindgomycetaceae</taxon>
        <taxon>Lindgomyces</taxon>
    </lineage>
</organism>
<accession>A0ACB6QS59</accession>
<dbReference type="EMBL" id="MU003510">
    <property type="protein sequence ID" value="KAF2469736.1"/>
    <property type="molecule type" value="Genomic_DNA"/>
</dbReference>
<comment type="caution">
    <text evidence="1">The sequence shown here is derived from an EMBL/GenBank/DDBJ whole genome shotgun (WGS) entry which is preliminary data.</text>
</comment>
<protein>
    <submittedName>
        <fullName evidence="1">Uncharacterized protein</fullName>
    </submittedName>
</protein>
<dbReference type="Proteomes" id="UP000799755">
    <property type="component" value="Unassembled WGS sequence"/>
</dbReference>
<gene>
    <name evidence="1" type="ORF">BDR25DRAFT_355993</name>
</gene>
<keyword evidence="2" id="KW-1185">Reference proteome</keyword>